<keyword evidence="2" id="KW-1185">Reference proteome</keyword>
<dbReference type="Proteomes" id="UP001519460">
    <property type="component" value="Unassembled WGS sequence"/>
</dbReference>
<name>A0ABD0KCW3_9CAEN</name>
<reference evidence="1 2" key="1">
    <citation type="journal article" date="2023" name="Sci. Data">
        <title>Genome assembly of the Korean intertidal mud-creeper Batillaria attramentaria.</title>
        <authorList>
            <person name="Patra A.K."/>
            <person name="Ho P.T."/>
            <person name="Jun S."/>
            <person name="Lee S.J."/>
            <person name="Kim Y."/>
            <person name="Won Y.J."/>
        </authorList>
    </citation>
    <scope>NUCLEOTIDE SEQUENCE [LARGE SCALE GENOMIC DNA]</scope>
    <source>
        <strain evidence="1">Wonlab-2016</strain>
    </source>
</reference>
<protein>
    <recommendedName>
        <fullName evidence="3">Secreted protein</fullName>
    </recommendedName>
</protein>
<proteinExistence type="predicted"/>
<sequence length="105" mass="11880">MLFLCSLQARAASVNVRLCRQIFSFLSASELTGRARQLQFLVHQTVSDWCQSKPGQGWRLTKSPPAPCFHALLANRFQTRHCPFTLTTSKFVPQIETPDALVLNF</sequence>
<evidence type="ECO:0008006" key="3">
    <source>
        <dbReference type="Google" id="ProtNLM"/>
    </source>
</evidence>
<evidence type="ECO:0000313" key="1">
    <source>
        <dbReference type="EMBL" id="KAK7484988.1"/>
    </source>
</evidence>
<evidence type="ECO:0000313" key="2">
    <source>
        <dbReference type="Proteomes" id="UP001519460"/>
    </source>
</evidence>
<comment type="caution">
    <text evidence="1">The sequence shown here is derived from an EMBL/GenBank/DDBJ whole genome shotgun (WGS) entry which is preliminary data.</text>
</comment>
<dbReference type="AlphaFoldDB" id="A0ABD0KCW3"/>
<gene>
    <name evidence="1" type="ORF">BaRGS_00023766</name>
</gene>
<accession>A0ABD0KCW3</accession>
<dbReference type="EMBL" id="JACVVK020000201">
    <property type="protein sequence ID" value="KAK7484988.1"/>
    <property type="molecule type" value="Genomic_DNA"/>
</dbReference>
<organism evidence="1 2">
    <name type="scientific">Batillaria attramentaria</name>
    <dbReference type="NCBI Taxonomy" id="370345"/>
    <lineage>
        <taxon>Eukaryota</taxon>
        <taxon>Metazoa</taxon>
        <taxon>Spiralia</taxon>
        <taxon>Lophotrochozoa</taxon>
        <taxon>Mollusca</taxon>
        <taxon>Gastropoda</taxon>
        <taxon>Caenogastropoda</taxon>
        <taxon>Sorbeoconcha</taxon>
        <taxon>Cerithioidea</taxon>
        <taxon>Batillariidae</taxon>
        <taxon>Batillaria</taxon>
    </lineage>
</organism>